<comment type="caution">
    <text evidence="2">The sequence shown here is derived from an EMBL/GenBank/DDBJ whole genome shotgun (WGS) entry which is preliminary data.</text>
</comment>
<keyword evidence="3" id="KW-1185">Reference proteome</keyword>
<evidence type="ECO:0000313" key="2">
    <source>
        <dbReference type="EMBL" id="CAK9070904.1"/>
    </source>
</evidence>
<evidence type="ECO:0000313" key="3">
    <source>
        <dbReference type="Proteomes" id="UP001642484"/>
    </source>
</evidence>
<name>A0ABP0P564_9DINO</name>
<dbReference type="Gene3D" id="3.50.4.10">
    <property type="entry name" value="Hepatocyte Growth Factor"/>
    <property type="match status" value="1"/>
</dbReference>
<feature type="chain" id="PRO_5046726880" evidence="1">
    <location>
        <begin position="17"/>
        <end position="551"/>
    </location>
</feature>
<gene>
    <name evidence="2" type="ORF">CCMP2556_LOCUS34892</name>
</gene>
<dbReference type="EMBL" id="CAXAMN010022573">
    <property type="protein sequence ID" value="CAK9070904.1"/>
    <property type="molecule type" value="Genomic_DNA"/>
</dbReference>
<organism evidence="2 3">
    <name type="scientific">Durusdinium trenchii</name>
    <dbReference type="NCBI Taxonomy" id="1381693"/>
    <lineage>
        <taxon>Eukaryota</taxon>
        <taxon>Sar</taxon>
        <taxon>Alveolata</taxon>
        <taxon>Dinophyceae</taxon>
        <taxon>Suessiales</taxon>
        <taxon>Symbiodiniaceae</taxon>
        <taxon>Durusdinium</taxon>
    </lineage>
</organism>
<sequence length="551" mass="63103">MVAMLFIAFSIGVAMAASWEDDCIEPVPGINFLPQVEKQRTFARGAGGHLTNCGRLIYEICDLTANSFCSNNCKVHTHGQDCYRPVPEVMAEHPGMDGYCYFNQTGFWVSPLPDKDQDFIEYAKEGILGLRKFGGYRGKDSGPLITFNFEGQVITTYLDAGHYSYDDLYGYSLGYLQGQGLDTELIKNASGWIAISRQKCLEIQTKYNFQNEDGKNPLVRWVTVKRTRAQEICAEHKAIARGDHQRMIQQHEAFLHRRDEIRDLHYWQGTHRCGIQYANTDFDAKDTWQDLGGAESPAHCQRQCTWNRGCEGFSWSRWGCYLKRLEEHPKHNRSKDSSFTHKHVEEVYSGYPCDRKESPYPWINDELQKHSLPLPEVLHGRPPHVANASMFCTMLILPYTYEVQLTIMQHRSYYSIFLCDSWKVYSSQRLHLAPGLETHLVNTSQVAEMAGQWGTALNTEAFLAYWRALIQDGDYLKANWLVKVDPDTVWFPDRLVPILRQQEHSVHSMEEPGIYLNNCGQGLHGPIEVLSRSAFSGLSEPARGVPPRRRE</sequence>
<keyword evidence="1" id="KW-0732">Signal</keyword>
<accession>A0ABP0P564</accession>
<feature type="signal peptide" evidence="1">
    <location>
        <begin position="1"/>
        <end position="16"/>
    </location>
</feature>
<evidence type="ECO:0000256" key="1">
    <source>
        <dbReference type="SAM" id="SignalP"/>
    </source>
</evidence>
<dbReference type="Proteomes" id="UP001642484">
    <property type="component" value="Unassembled WGS sequence"/>
</dbReference>
<protein>
    <submittedName>
        <fullName evidence="2">Uncharacterized protein</fullName>
    </submittedName>
</protein>
<proteinExistence type="predicted"/>
<reference evidence="2 3" key="1">
    <citation type="submission" date="2024-02" db="EMBL/GenBank/DDBJ databases">
        <authorList>
            <person name="Chen Y."/>
            <person name="Shah S."/>
            <person name="Dougan E. K."/>
            <person name="Thang M."/>
            <person name="Chan C."/>
        </authorList>
    </citation>
    <scope>NUCLEOTIDE SEQUENCE [LARGE SCALE GENOMIC DNA]</scope>
</reference>